<feature type="compositionally biased region" description="Low complexity" evidence="3">
    <location>
        <begin position="1797"/>
        <end position="1824"/>
    </location>
</feature>
<evidence type="ECO:0000313" key="5">
    <source>
        <dbReference type="EMBL" id="KAG2444626.1"/>
    </source>
</evidence>
<keyword evidence="6" id="KW-1185">Reference proteome</keyword>
<comment type="caution">
    <text evidence="5">The sequence shown here is derived from an EMBL/GenBank/DDBJ whole genome shotgun (WGS) entry which is preliminary data.</text>
</comment>
<dbReference type="Proteomes" id="UP000650467">
    <property type="component" value="Unassembled WGS sequence"/>
</dbReference>
<feature type="compositionally biased region" description="Gly residues" evidence="3">
    <location>
        <begin position="2024"/>
        <end position="2050"/>
    </location>
</feature>
<feature type="region of interest" description="Disordered" evidence="3">
    <location>
        <begin position="2007"/>
        <end position="2050"/>
    </location>
</feature>
<feature type="compositionally biased region" description="Low complexity" evidence="3">
    <location>
        <begin position="2630"/>
        <end position="2646"/>
    </location>
</feature>
<feature type="compositionally biased region" description="Low complexity" evidence="3">
    <location>
        <begin position="2387"/>
        <end position="2412"/>
    </location>
</feature>
<feature type="region of interest" description="Disordered" evidence="3">
    <location>
        <begin position="2509"/>
        <end position="2657"/>
    </location>
</feature>
<feature type="compositionally biased region" description="Polar residues" evidence="3">
    <location>
        <begin position="1742"/>
        <end position="1751"/>
    </location>
</feature>
<dbReference type="OrthoDB" id="550076at2759"/>
<gene>
    <name evidence="5" type="ORF">HXX76_001370</name>
</gene>
<feature type="compositionally biased region" description="Low complexity" evidence="3">
    <location>
        <begin position="1664"/>
        <end position="1687"/>
    </location>
</feature>
<feature type="region of interest" description="Disordered" evidence="3">
    <location>
        <begin position="2282"/>
        <end position="2304"/>
    </location>
</feature>
<feature type="compositionally biased region" description="Low complexity" evidence="3">
    <location>
        <begin position="2440"/>
        <end position="2449"/>
    </location>
</feature>
<evidence type="ECO:0000259" key="4">
    <source>
        <dbReference type="Pfam" id="PF08457"/>
    </source>
</evidence>
<accession>A0A835WC10</accession>
<evidence type="ECO:0000313" key="6">
    <source>
        <dbReference type="Proteomes" id="UP000650467"/>
    </source>
</evidence>
<feature type="compositionally biased region" description="Low complexity" evidence="3">
    <location>
        <begin position="1752"/>
        <end position="1780"/>
    </location>
</feature>
<evidence type="ECO:0000256" key="2">
    <source>
        <dbReference type="SAM" id="Coils"/>
    </source>
</evidence>
<feature type="compositionally biased region" description="Basic and acidic residues" evidence="3">
    <location>
        <begin position="1276"/>
        <end position="1295"/>
    </location>
</feature>
<feature type="domain" description="Sfi1 spindle body" evidence="4">
    <location>
        <begin position="193"/>
        <end position="362"/>
    </location>
</feature>
<organism evidence="5 6">
    <name type="scientific">Chlamydomonas incerta</name>
    <dbReference type="NCBI Taxonomy" id="51695"/>
    <lineage>
        <taxon>Eukaryota</taxon>
        <taxon>Viridiplantae</taxon>
        <taxon>Chlorophyta</taxon>
        <taxon>core chlorophytes</taxon>
        <taxon>Chlorophyceae</taxon>
        <taxon>CS clade</taxon>
        <taxon>Chlamydomonadales</taxon>
        <taxon>Chlamydomonadaceae</taxon>
        <taxon>Chlamydomonas</taxon>
    </lineage>
</organism>
<feature type="region of interest" description="Disordered" evidence="3">
    <location>
        <begin position="2198"/>
        <end position="2240"/>
    </location>
</feature>
<feature type="compositionally biased region" description="Gly residues" evidence="3">
    <location>
        <begin position="2598"/>
        <end position="2612"/>
    </location>
</feature>
<feature type="region of interest" description="Disordered" evidence="3">
    <location>
        <begin position="2328"/>
        <end position="2459"/>
    </location>
</feature>
<feature type="compositionally biased region" description="Polar residues" evidence="3">
    <location>
        <begin position="1347"/>
        <end position="1364"/>
    </location>
</feature>
<name>A0A835WC10_CHLIN</name>
<feature type="region of interest" description="Disordered" evidence="3">
    <location>
        <begin position="2088"/>
        <end position="2128"/>
    </location>
</feature>
<feature type="region of interest" description="Disordered" evidence="3">
    <location>
        <begin position="1858"/>
        <end position="1895"/>
    </location>
</feature>
<feature type="compositionally biased region" description="Basic and acidic residues" evidence="3">
    <location>
        <begin position="2518"/>
        <end position="2528"/>
    </location>
</feature>
<dbReference type="PANTHER" id="PTHR10331">
    <property type="entry name" value="T COMPLEX PROTEIN 10"/>
    <property type="match status" value="1"/>
</dbReference>
<feature type="region of interest" description="Disordered" evidence="3">
    <location>
        <begin position="2729"/>
        <end position="2755"/>
    </location>
</feature>
<dbReference type="InterPro" id="IPR026581">
    <property type="entry name" value="TCP10L/CENPJ"/>
</dbReference>
<feature type="compositionally biased region" description="Low complexity" evidence="3">
    <location>
        <begin position="1497"/>
        <end position="1520"/>
    </location>
</feature>
<feature type="region of interest" description="Disordered" evidence="3">
    <location>
        <begin position="1450"/>
        <end position="1824"/>
    </location>
</feature>
<dbReference type="InterPro" id="IPR013665">
    <property type="entry name" value="Sfi1_dom"/>
</dbReference>
<feature type="compositionally biased region" description="Low complexity" evidence="3">
    <location>
        <begin position="1387"/>
        <end position="1397"/>
    </location>
</feature>
<keyword evidence="2" id="KW-0175">Coiled coil</keyword>
<feature type="compositionally biased region" description="Pro residues" evidence="3">
    <location>
        <begin position="1307"/>
        <end position="1321"/>
    </location>
</feature>
<evidence type="ECO:0000256" key="3">
    <source>
        <dbReference type="SAM" id="MobiDB-lite"/>
    </source>
</evidence>
<dbReference type="EMBL" id="JAEHOC010000002">
    <property type="protein sequence ID" value="KAG2444626.1"/>
    <property type="molecule type" value="Genomic_DNA"/>
</dbReference>
<feature type="compositionally biased region" description="Low complexity" evidence="3">
    <location>
        <begin position="2098"/>
        <end position="2114"/>
    </location>
</feature>
<proteinExistence type="inferred from homology"/>
<feature type="region of interest" description="Disordered" evidence="3">
    <location>
        <begin position="1152"/>
        <end position="1196"/>
    </location>
</feature>
<feature type="region of interest" description="Disordered" evidence="3">
    <location>
        <begin position="1"/>
        <end position="26"/>
    </location>
</feature>
<feature type="compositionally biased region" description="Low complexity" evidence="3">
    <location>
        <begin position="2328"/>
        <end position="2363"/>
    </location>
</feature>
<dbReference type="Pfam" id="PF08457">
    <property type="entry name" value="Sfi1"/>
    <property type="match status" value="1"/>
</dbReference>
<feature type="region of interest" description="Disordered" evidence="3">
    <location>
        <begin position="1276"/>
        <end position="1431"/>
    </location>
</feature>
<dbReference type="PANTHER" id="PTHR10331:SF6">
    <property type="entry name" value="SPINDLE ASSEMBLY ABNORMAL 4"/>
    <property type="match status" value="1"/>
</dbReference>
<feature type="compositionally biased region" description="Low complexity" evidence="3">
    <location>
        <begin position="2529"/>
        <end position="2542"/>
    </location>
</feature>
<sequence>MPPAYGGSAGGATVASGGRSGTEGGYAESVASSSLQDEALELSHNVVKGYVTRVIKWPLFLAFRLWRAEARAQRGRRAAAAASAQRQQEAEAMLVAQQRAALERHQRHMMLLACQCWARLRTRQLSRALQDWHVRARRSGHLERLRQLLQRSLRHRHMAAALAAWSRYTHDRRARLVQLRGFYLRMASRKARAVLLGWRGAAVEQRRVIDSIQQRRGALLLNGALRAWRQVTELLGAARQRAHVLADAATDAALFSIVHAWRGCCLRRAQLAGRAQLLLIATARRILATAWGAWRDLTDAAAERRQRAGLLAALRRQRAAAAVLRHWAVRVAEASALRFAADQLGARRQRRLLPAMFTAWRAMADLSAGLEDEHSPEAAARFLGTLHRLVSGEHRRGVLRRLLAAWRRMAADGVRQADTAGAVWRARARSRAAEVLLQWRGLLQHQAWVQAELLAAYRQRAVRKVLQGWAGVAVGKARLASTAAMVGRRLWRRRLAAALGSWRAQAARAQGQWNAVGLRAVASLARRMLQGWRRRCDVSRAWRGALARCRGRYERALLATSVRALHSRVSLQQRVAALARRCGAALARRALRGWRQQALAGLRLQSFGRLLHAKWSRTLSRAVLRSWFLAAHSASLLLHLLEALEAASLTAGATSAGPGRDGAVVLPAWQAAWPAGWAPGAAAAAVAGYYVPPVSSAAATGAVAAAAAAAFDRRHAAVLRLLVASLGGAGAGGGAGNGGSAAMWAAAELLLTRLPMLAKLASRARRRAVEVLRAWHTRAAYTAGLARAGVRLRRRCRLLLLGSCFRGWRRSVTEVRARRGTAMLLVRRAVKALGVECLRAWRQATARAVRLRRTMLVVLARRMERAQRAVLLGWLEEVHGTRLRREEVRCMRAEARLARMGRALRAWQEAVAAAADVRTVAERSFAAMWMRFKREVLLVWRNVVELSHQHLATCVRLVRKRTQRRCAAAALAAWRTHARHERERRENWPLLCRVFLAWLTLVQPAGRAAQAARERLERLEQESAAARRSTQLRGHTAAAPQVSVASISPALPAASSSSEPTALRATTLAPEAARLASPMSVTGPAAAPMDPPSAPASVSASAPVSATAGAAAAAAAAADAVPPSAAIAAAGSELPGLGSLPSLRPIIVGPSTVEAAGSPVPGDSEDGRSSSPPVEEVHFANRRRSTRDTADNEAGAMIAPGPPGALGQHPAAYMWQQWHSMMQTERANSFGGGAGAIPLPFGAWGQLAASLQAAAEGGDAAALKDRLGKLEEAIKTQREQEEAAKARADKDKDQESASSAPVAASSPPAPAYRPPPPPPTLAPTGSNSARVMTASCRPEPGPMYQIRQGNNTTVGRASTNSLTGLATVDSGNSANAPSPSATPPPGGTAAAAPAAPTVHVVVHNPYGGPPGPYDPSRPDSPTGGDSVPLGWNWSRRATTDAVVAAAEALLERRSRKKLDVPPMQPEEEEEEDGAVTAVPYEGPGAARSGGARGAGAGVAAAPVAAAEGPGPQQASQAPAQAGGGSSAGAGVDPAVQPGPAGPRPVQVVRGSSGGTGEDLLLPLTPVAPAASAAGSVSSGAADGPRARDIAADSAQLPPQLRFQLGPPPKRVSAAQAPWQQQPAEEGPDLPSGAPPDAPLQGDGYDGSPRSSAGGSGPTLHQPTARRSLSRLSNASLNYSSWGAASGQPPSPPQEPQQLSPGRPDRGQEGGMSLPPMPQPGAALGGALGPAHGAMQQPIVISPNDSAEQQALQQYPHQHGQLQQQQLQGQQQGQQQQPIYITQHLVDGRTVVYAQGAAGPSDGSQPQPQLQPQSQAQHPQPAAHGQYAPQALTYPEAQQQRQDGARAAGRHRVTFAPEAQAPMAPHLPPQQQQHGPMYGAPAAAAAPGMASAPHPAGAAPLPAGWVSLPAGAAQSSAVPAGPGLPAAGWQGAAPGTTFAVLYPQGTGGLGAGGLAQGMLVLQAAPAPHQGAMPAQQGGGAMGGGGALAPAPSDMMDMDTLLGELEARSRAAMTSPRRQRARTGGSASGGGADRPAYGGGARAATAGGGGAAAAGVPGSGLGALDGIDSLRLRATTLSAPGAPVFGSWAASGGAPATEPEGQAAGGRRASRAAGAEDAGEGDGEGAAEGGGLPSVVDAALRRLEAASVHAHAAAAAWTAVARQVEDDAVESGEREMSRLAAAVQAAAAAATAAATSSASAAERTARAPGGAPAAAREQAAAAAAAGARPGSGRAQPRRVPGSGAGVAADLLATFLPGAQEAMRRQTPAAPAAYRAQQQQQQAAAAARYGGQYQAEEEEEEPGSVIAQPYRLAHRPESRWLADASAAAADSAEQQQWAASERAAHQAAASHRAAAARAATHTQYARPQAAAPSVQPGLQGPYALQERRQQLQQQQLARRRQLSGGSASSAAAAAATEACPTCGSPTHPSMHARQTEPTWRGPAAAQAAAQEAMRSGREERHVRWSMDGEELSARARAPRSEVGAGLDPLTELAVLAQRRGNAHLAATLAALSGPSGGAAGADREPSPREMPHAAAAVPPAAAAHPRWSVSGTASVARGEYQQPPVQRGRDLASSASGVAHPLCDRAGTRAPASAPPTPPRLGGGMAAAAAGGGGSQPPFPGALAAYLPRRPSTQDSASSSSSSSCATSSGRGGPTLPALIDVDGSRLDAFDPDPLGSPLKGVLGECRRLQAAAVRREAEGQAVVREVVSDLSPRSAVAAAVRAVMDGEQGCGGAEGGGGGGAGGGRARRAILASTRRG</sequence>
<feature type="coiled-coil region" evidence="2">
    <location>
        <begin position="1002"/>
        <end position="1029"/>
    </location>
</feature>
<feature type="compositionally biased region" description="Low complexity" evidence="3">
    <location>
        <begin position="2198"/>
        <end position="2236"/>
    </location>
</feature>
<feature type="compositionally biased region" description="Low complexity" evidence="3">
    <location>
        <begin position="2282"/>
        <end position="2291"/>
    </location>
</feature>
<feature type="compositionally biased region" description="Gly residues" evidence="3">
    <location>
        <begin position="2729"/>
        <end position="2742"/>
    </location>
</feature>
<feature type="compositionally biased region" description="Low complexity" evidence="3">
    <location>
        <begin position="1566"/>
        <end position="1581"/>
    </location>
</feature>
<comment type="similarity">
    <text evidence="1">Belongs to the TCP10 family.</text>
</comment>
<feature type="compositionally biased region" description="Low complexity" evidence="3">
    <location>
        <begin position="1613"/>
        <end position="1623"/>
    </location>
</feature>
<feature type="compositionally biased region" description="Low complexity" evidence="3">
    <location>
        <begin position="1296"/>
        <end position="1306"/>
    </location>
</feature>
<reference evidence="5" key="1">
    <citation type="journal article" date="2020" name="bioRxiv">
        <title>Comparative genomics of Chlamydomonas.</title>
        <authorList>
            <person name="Craig R.J."/>
            <person name="Hasan A.R."/>
            <person name="Ness R.W."/>
            <person name="Keightley P.D."/>
        </authorList>
    </citation>
    <scope>NUCLEOTIDE SEQUENCE</scope>
    <source>
        <strain evidence="5">SAG 7.73</strain>
    </source>
</reference>
<protein>
    <recommendedName>
        <fullName evidence="4">Sfi1 spindle body domain-containing protein</fullName>
    </recommendedName>
</protein>
<evidence type="ECO:0000256" key="1">
    <source>
        <dbReference type="ARBA" id="ARBA00005627"/>
    </source>
</evidence>